<evidence type="ECO:0000313" key="2">
    <source>
        <dbReference type="Proteomes" id="UP000053660"/>
    </source>
</evidence>
<dbReference type="PANTHER" id="PTHR21749">
    <property type="entry name" value="PRION-LIKE- Q/N-RICH -DOMAIN-BEARING PROTEIN PROTEIN 24"/>
    <property type="match status" value="1"/>
</dbReference>
<gene>
    <name evidence="1" type="ORF">OESDEN_03438</name>
</gene>
<dbReference type="AlphaFoldDB" id="A0A0B1TMJ4"/>
<reference evidence="1 2" key="1">
    <citation type="submission" date="2014-03" db="EMBL/GenBank/DDBJ databases">
        <title>Draft genome of the hookworm Oesophagostomum dentatum.</title>
        <authorList>
            <person name="Mitreva M."/>
        </authorList>
    </citation>
    <scope>NUCLEOTIDE SEQUENCE [LARGE SCALE GENOMIC DNA]</scope>
    <source>
        <strain evidence="1 2">OD-Hann</strain>
    </source>
</reference>
<dbReference type="Proteomes" id="UP000053660">
    <property type="component" value="Unassembled WGS sequence"/>
</dbReference>
<organism evidence="1 2">
    <name type="scientific">Oesophagostomum dentatum</name>
    <name type="common">Nodular worm</name>
    <dbReference type="NCBI Taxonomy" id="61180"/>
    <lineage>
        <taxon>Eukaryota</taxon>
        <taxon>Metazoa</taxon>
        <taxon>Ecdysozoa</taxon>
        <taxon>Nematoda</taxon>
        <taxon>Chromadorea</taxon>
        <taxon>Rhabditida</taxon>
        <taxon>Rhabditina</taxon>
        <taxon>Rhabditomorpha</taxon>
        <taxon>Strongyloidea</taxon>
        <taxon>Strongylidae</taxon>
        <taxon>Oesophagostomum</taxon>
    </lineage>
</organism>
<evidence type="ECO:0000313" key="1">
    <source>
        <dbReference type="EMBL" id="KHJ96600.1"/>
    </source>
</evidence>
<proteinExistence type="predicted"/>
<feature type="non-terminal residue" evidence="1">
    <location>
        <position position="91"/>
    </location>
</feature>
<accession>A0A0B1TMJ4</accession>
<dbReference type="PANTHER" id="PTHR21749:SF6">
    <property type="entry name" value="ACTIVIN_RECP DOMAIN-CONTAINING PROTEIN"/>
    <property type="match status" value="1"/>
</dbReference>
<protein>
    <recommendedName>
        <fullName evidence="3">ET module</fullName>
    </recommendedName>
</protein>
<dbReference type="InterPro" id="IPR045860">
    <property type="entry name" value="Snake_toxin-like_sf"/>
</dbReference>
<dbReference type="SUPFAM" id="SSF57302">
    <property type="entry name" value="Snake toxin-like"/>
    <property type="match status" value="1"/>
</dbReference>
<keyword evidence="2" id="KW-1185">Reference proteome</keyword>
<evidence type="ECO:0008006" key="3">
    <source>
        <dbReference type="Google" id="ProtNLM"/>
    </source>
</evidence>
<sequence>MLFSAAIQKHFVIARTSYLIEVSSKKTCDKGAYCYNIAVDIGKFKGIPVAAGCSKWRCSLARNKCNSMILGGHKIKYCCCNKGDMCNSKSN</sequence>
<dbReference type="EMBL" id="KN549627">
    <property type="protein sequence ID" value="KHJ96600.1"/>
    <property type="molecule type" value="Genomic_DNA"/>
</dbReference>
<name>A0A0B1TMJ4_OESDE</name>